<protein>
    <submittedName>
        <fullName evidence="3">Anti-sigma factor RsiW</fullName>
    </submittedName>
</protein>
<evidence type="ECO:0000259" key="2">
    <source>
        <dbReference type="Pfam" id="PF13490"/>
    </source>
</evidence>
<dbReference type="InterPro" id="IPR041916">
    <property type="entry name" value="Anti_sigma_zinc_sf"/>
</dbReference>
<dbReference type="InterPro" id="IPR027383">
    <property type="entry name" value="Znf_put"/>
</dbReference>
<name>A0ABV2QTB5_9HYPH</name>
<gene>
    <name evidence="3" type="ORF">ABIE08_000123</name>
</gene>
<evidence type="ECO:0000256" key="1">
    <source>
        <dbReference type="SAM" id="Phobius"/>
    </source>
</evidence>
<dbReference type="Proteomes" id="UP001549321">
    <property type="component" value="Unassembled WGS sequence"/>
</dbReference>
<evidence type="ECO:0000313" key="3">
    <source>
        <dbReference type="EMBL" id="MET4632210.1"/>
    </source>
</evidence>
<dbReference type="Gene3D" id="1.10.10.1320">
    <property type="entry name" value="Anti-sigma factor, zinc-finger domain"/>
    <property type="match status" value="1"/>
</dbReference>
<organism evidence="3 4">
    <name type="scientific">Kaistia defluvii</name>
    <dbReference type="NCBI Taxonomy" id="410841"/>
    <lineage>
        <taxon>Bacteria</taxon>
        <taxon>Pseudomonadati</taxon>
        <taxon>Pseudomonadota</taxon>
        <taxon>Alphaproteobacteria</taxon>
        <taxon>Hyphomicrobiales</taxon>
        <taxon>Kaistiaceae</taxon>
        <taxon>Kaistia</taxon>
    </lineage>
</organism>
<keyword evidence="1" id="KW-0812">Transmembrane</keyword>
<dbReference type="EMBL" id="JBEPSM010000001">
    <property type="protein sequence ID" value="MET4632210.1"/>
    <property type="molecule type" value="Genomic_DNA"/>
</dbReference>
<proteinExistence type="predicted"/>
<dbReference type="Pfam" id="PF13490">
    <property type="entry name" value="zf-HC2"/>
    <property type="match status" value="1"/>
</dbReference>
<keyword evidence="4" id="KW-1185">Reference proteome</keyword>
<reference evidence="3 4" key="1">
    <citation type="submission" date="2024-06" db="EMBL/GenBank/DDBJ databases">
        <title>Sorghum-associated microbial communities from plants grown in Nebraska, USA.</title>
        <authorList>
            <person name="Schachtman D."/>
        </authorList>
    </citation>
    <scope>NUCLEOTIDE SEQUENCE [LARGE SCALE GENOMIC DNA]</scope>
    <source>
        <strain evidence="3 4">3207</strain>
    </source>
</reference>
<feature type="domain" description="Putative zinc-finger" evidence="2">
    <location>
        <begin position="13"/>
        <end position="39"/>
    </location>
</feature>
<keyword evidence="1" id="KW-1133">Transmembrane helix</keyword>
<evidence type="ECO:0000313" key="4">
    <source>
        <dbReference type="Proteomes" id="UP001549321"/>
    </source>
</evidence>
<accession>A0ABV2QTB5</accession>
<comment type="caution">
    <text evidence="3">The sequence shown here is derived from an EMBL/GenBank/DDBJ whole genome shotgun (WGS) entry which is preliminary data.</text>
</comment>
<feature type="transmembrane region" description="Helical" evidence="1">
    <location>
        <begin position="110"/>
        <end position="133"/>
    </location>
</feature>
<sequence length="226" mass="23149">MAMTDPQDEPGRIEALLPWYANGTLSAEEAAEVEAALATDTLLRAHLARIEGERIAAIESAEALPLPAARMADRLFAEIGKTAPSARPSRLSRLFGAFGEQIAALSPSHLGLSAAAAALVLLVLGGALGGLVAQRELTEGYQTASGDTTVNPSGAYLLVAFQPAATAAEIEQIVGSVGGSIVDGPRAGGLFKLRIGEATMTAADRKAVTDRLAAEKAIVKLVIAAP</sequence>
<keyword evidence="1" id="KW-0472">Membrane</keyword>